<feature type="compositionally biased region" description="Basic and acidic residues" evidence="1">
    <location>
        <begin position="90"/>
        <end position="102"/>
    </location>
</feature>
<dbReference type="AlphaFoldDB" id="A0AAD5KF67"/>
<evidence type="ECO:0000256" key="1">
    <source>
        <dbReference type="SAM" id="MobiDB-lite"/>
    </source>
</evidence>
<protein>
    <submittedName>
        <fullName evidence="2">Uncharacterized protein</fullName>
    </submittedName>
</protein>
<name>A0AAD5KF67_9FUNG</name>
<evidence type="ECO:0000313" key="3">
    <source>
        <dbReference type="Proteomes" id="UP001209540"/>
    </source>
</evidence>
<evidence type="ECO:0000313" key="2">
    <source>
        <dbReference type="EMBL" id="KAI9269025.1"/>
    </source>
</evidence>
<organism evidence="2 3">
    <name type="scientific">Phascolomyces articulosus</name>
    <dbReference type="NCBI Taxonomy" id="60185"/>
    <lineage>
        <taxon>Eukaryota</taxon>
        <taxon>Fungi</taxon>
        <taxon>Fungi incertae sedis</taxon>
        <taxon>Mucoromycota</taxon>
        <taxon>Mucoromycotina</taxon>
        <taxon>Mucoromycetes</taxon>
        <taxon>Mucorales</taxon>
        <taxon>Lichtheimiaceae</taxon>
        <taxon>Phascolomyces</taxon>
    </lineage>
</organism>
<feature type="region of interest" description="Disordered" evidence="1">
    <location>
        <begin position="1"/>
        <end position="25"/>
    </location>
</feature>
<accession>A0AAD5KF67</accession>
<proteinExistence type="predicted"/>
<feature type="region of interest" description="Disordered" evidence="1">
    <location>
        <begin position="84"/>
        <end position="107"/>
    </location>
</feature>
<dbReference type="Proteomes" id="UP001209540">
    <property type="component" value="Unassembled WGS sequence"/>
</dbReference>
<reference evidence="2" key="1">
    <citation type="journal article" date="2022" name="IScience">
        <title>Evolution of zygomycete secretomes and the origins of terrestrial fungal ecologies.</title>
        <authorList>
            <person name="Chang Y."/>
            <person name="Wang Y."/>
            <person name="Mondo S."/>
            <person name="Ahrendt S."/>
            <person name="Andreopoulos W."/>
            <person name="Barry K."/>
            <person name="Beard J."/>
            <person name="Benny G.L."/>
            <person name="Blankenship S."/>
            <person name="Bonito G."/>
            <person name="Cuomo C."/>
            <person name="Desiro A."/>
            <person name="Gervers K.A."/>
            <person name="Hundley H."/>
            <person name="Kuo A."/>
            <person name="LaButti K."/>
            <person name="Lang B.F."/>
            <person name="Lipzen A."/>
            <person name="O'Donnell K."/>
            <person name="Pangilinan J."/>
            <person name="Reynolds N."/>
            <person name="Sandor L."/>
            <person name="Smith M.E."/>
            <person name="Tsang A."/>
            <person name="Grigoriev I.V."/>
            <person name="Stajich J.E."/>
            <person name="Spatafora J.W."/>
        </authorList>
    </citation>
    <scope>NUCLEOTIDE SEQUENCE</scope>
    <source>
        <strain evidence="2">RSA 2281</strain>
    </source>
</reference>
<gene>
    <name evidence="2" type="ORF">BDA99DRAFT_503273</name>
</gene>
<comment type="caution">
    <text evidence="2">The sequence shown here is derived from an EMBL/GenBank/DDBJ whole genome shotgun (WGS) entry which is preliminary data.</text>
</comment>
<feature type="compositionally biased region" description="Polar residues" evidence="1">
    <location>
        <begin position="1"/>
        <end position="16"/>
    </location>
</feature>
<reference evidence="2" key="2">
    <citation type="submission" date="2023-02" db="EMBL/GenBank/DDBJ databases">
        <authorList>
            <consortium name="DOE Joint Genome Institute"/>
            <person name="Mondo S.J."/>
            <person name="Chang Y."/>
            <person name="Wang Y."/>
            <person name="Ahrendt S."/>
            <person name="Andreopoulos W."/>
            <person name="Barry K."/>
            <person name="Beard J."/>
            <person name="Benny G.L."/>
            <person name="Blankenship S."/>
            <person name="Bonito G."/>
            <person name="Cuomo C."/>
            <person name="Desiro A."/>
            <person name="Gervers K.A."/>
            <person name="Hundley H."/>
            <person name="Kuo A."/>
            <person name="LaButti K."/>
            <person name="Lang B.F."/>
            <person name="Lipzen A."/>
            <person name="O'Donnell K."/>
            <person name="Pangilinan J."/>
            <person name="Reynolds N."/>
            <person name="Sandor L."/>
            <person name="Smith M.W."/>
            <person name="Tsang A."/>
            <person name="Grigoriev I.V."/>
            <person name="Stajich J.E."/>
            <person name="Spatafora J.W."/>
        </authorList>
    </citation>
    <scope>NUCLEOTIDE SEQUENCE</scope>
    <source>
        <strain evidence="2">RSA 2281</strain>
    </source>
</reference>
<sequence>MTTNSTKENSPTTTTPSSIHNHSSCSSIAANNNRLSWSPTTVIYDERRNNSLPVKLNDPNYPHHRHHQHQLLQGGCTSSAIPSLSPTVNEDARSCDTTTHPHEKYHHHLDKEISTSSEHQDLDHHQQRQHLNFQYRIRNVYTKYSQSLLLENTASVARDHLGMFILYNYQ</sequence>
<dbReference type="EMBL" id="JAIXMP010000008">
    <property type="protein sequence ID" value="KAI9269025.1"/>
    <property type="molecule type" value="Genomic_DNA"/>
</dbReference>
<keyword evidence="3" id="KW-1185">Reference proteome</keyword>